<reference evidence="2" key="1">
    <citation type="journal article" date="2019" name="Int. J. Syst. Evol. Microbiol.">
        <title>The Global Catalogue of Microorganisms (GCM) 10K type strain sequencing project: providing services to taxonomists for standard genome sequencing and annotation.</title>
        <authorList>
            <consortium name="The Broad Institute Genomics Platform"/>
            <consortium name="The Broad Institute Genome Sequencing Center for Infectious Disease"/>
            <person name="Wu L."/>
            <person name="Ma J."/>
        </authorList>
    </citation>
    <scope>NUCLEOTIDE SEQUENCE [LARGE SCALE GENOMIC DNA]</scope>
    <source>
        <strain evidence="2">JCM 16908</strain>
    </source>
</reference>
<sequence>MSSGDRGGAAVRPGLRCGGAAGQVLVIAKEPVPGKVKTRLTPPFSPPDAALLAAASLADTLQAVAKAPSARRVLALEGAPGPWLPDGFTVLRQRGQGLDERLAAAFDDAYRLLHAPIVLIGMDTPQVTAEMLSTALSLLGTWDAVFGPAADGGFWLLGLRVPDPGLLLGVPMSQPYTGDAQLARLAGAGLSIARMPRLTDVDTVADAVEVAAEAPESRFAEALAGLWALR</sequence>
<dbReference type="Proteomes" id="UP001500888">
    <property type="component" value="Unassembled WGS sequence"/>
</dbReference>
<dbReference type="InterPro" id="IPR029044">
    <property type="entry name" value="Nucleotide-diphossugar_trans"/>
</dbReference>
<dbReference type="InterPro" id="IPR018641">
    <property type="entry name" value="Trfase_1_rSAM/seldom-assoc"/>
</dbReference>
<name>A0ABP7HE70_9ACTN</name>
<keyword evidence="2" id="KW-1185">Reference proteome</keyword>
<comment type="caution">
    <text evidence="1">The sequence shown here is derived from an EMBL/GenBank/DDBJ whole genome shotgun (WGS) entry which is preliminary data.</text>
</comment>
<gene>
    <name evidence="1" type="ORF">GCM10022226_05490</name>
</gene>
<evidence type="ECO:0000313" key="2">
    <source>
        <dbReference type="Proteomes" id="UP001500888"/>
    </source>
</evidence>
<protein>
    <submittedName>
        <fullName evidence="1">DUF2064 domain-containing protein</fullName>
    </submittedName>
</protein>
<dbReference type="PANTHER" id="PTHR36529">
    <property type="entry name" value="SLL1095 PROTEIN"/>
    <property type="match status" value="1"/>
</dbReference>
<dbReference type="NCBIfam" id="TIGR04282">
    <property type="entry name" value="glyco_like_cofC"/>
    <property type="match status" value="1"/>
</dbReference>
<evidence type="ECO:0000313" key="1">
    <source>
        <dbReference type="EMBL" id="GAA3789636.1"/>
    </source>
</evidence>
<accession>A0ABP7HE70</accession>
<dbReference type="EMBL" id="BAAAZR010000001">
    <property type="protein sequence ID" value="GAA3789636.1"/>
    <property type="molecule type" value="Genomic_DNA"/>
</dbReference>
<organism evidence="1 2">
    <name type="scientific">Sphaerisporangium flaviroseum</name>
    <dbReference type="NCBI Taxonomy" id="509199"/>
    <lineage>
        <taxon>Bacteria</taxon>
        <taxon>Bacillati</taxon>
        <taxon>Actinomycetota</taxon>
        <taxon>Actinomycetes</taxon>
        <taxon>Streptosporangiales</taxon>
        <taxon>Streptosporangiaceae</taxon>
        <taxon>Sphaerisporangium</taxon>
    </lineage>
</organism>
<dbReference type="RefSeq" id="WP_344933747.1">
    <property type="nucleotide sequence ID" value="NZ_BAAAZR010000001.1"/>
</dbReference>
<proteinExistence type="predicted"/>
<dbReference type="PANTHER" id="PTHR36529:SF1">
    <property type="entry name" value="GLYCOSYLTRANSFERASE"/>
    <property type="match status" value="1"/>
</dbReference>
<dbReference type="Gene3D" id="3.90.550.10">
    <property type="entry name" value="Spore Coat Polysaccharide Biosynthesis Protein SpsA, Chain A"/>
    <property type="match status" value="1"/>
</dbReference>
<dbReference type="SUPFAM" id="SSF53448">
    <property type="entry name" value="Nucleotide-diphospho-sugar transferases"/>
    <property type="match status" value="1"/>
</dbReference>
<dbReference type="Pfam" id="PF09837">
    <property type="entry name" value="DUF2064"/>
    <property type="match status" value="1"/>
</dbReference>